<keyword evidence="2" id="KW-1185">Reference proteome</keyword>
<name>A0A6A2YKV5_HIBSY</name>
<evidence type="ECO:0000313" key="1">
    <source>
        <dbReference type="EMBL" id="KAE8679457.1"/>
    </source>
</evidence>
<evidence type="ECO:0000313" key="2">
    <source>
        <dbReference type="Proteomes" id="UP000436088"/>
    </source>
</evidence>
<comment type="caution">
    <text evidence="1">The sequence shown here is derived from an EMBL/GenBank/DDBJ whole genome shotgun (WGS) entry which is preliminary data.</text>
</comment>
<dbReference type="Proteomes" id="UP000436088">
    <property type="component" value="Unassembled WGS sequence"/>
</dbReference>
<gene>
    <name evidence="1" type="ORF">F3Y22_tig00111402pilonHSYRG01492</name>
</gene>
<dbReference type="AlphaFoldDB" id="A0A6A2YKV5"/>
<organism evidence="1 2">
    <name type="scientific">Hibiscus syriacus</name>
    <name type="common">Rose of Sharon</name>
    <dbReference type="NCBI Taxonomy" id="106335"/>
    <lineage>
        <taxon>Eukaryota</taxon>
        <taxon>Viridiplantae</taxon>
        <taxon>Streptophyta</taxon>
        <taxon>Embryophyta</taxon>
        <taxon>Tracheophyta</taxon>
        <taxon>Spermatophyta</taxon>
        <taxon>Magnoliopsida</taxon>
        <taxon>eudicotyledons</taxon>
        <taxon>Gunneridae</taxon>
        <taxon>Pentapetalae</taxon>
        <taxon>rosids</taxon>
        <taxon>malvids</taxon>
        <taxon>Malvales</taxon>
        <taxon>Malvaceae</taxon>
        <taxon>Malvoideae</taxon>
        <taxon>Hibiscus</taxon>
    </lineage>
</organism>
<accession>A0A6A2YKV5</accession>
<dbReference type="EMBL" id="VEPZ02001331">
    <property type="protein sequence ID" value="KAE8679457.1"/>
    <property type="molecule type" value="Genomic_DNA"/>
</dbReference>
<sequence>MRSLKKKTLVRSNRFGLKTDISGSYVKGDDKGKTQAKSQVVENHLMIKTKRILH</sequence>
<reference evidence="1" key="1">
    <citation type="submission" date="2019-09" db="EMBL/GenBank/DDBJ databases">
        <title>Draft genome information of white flower Hibiscus syriacus.</title>
        <authorList>
            <person name="Kim Y.-M."/>
        </authorList>
    </citation>
    <scope>NUCLEOTIDE SEQUENCE [LARGE SCALE GENOMIC DNA]</scope>
    <source>
        <strain evidence="1">YM2019G1</strain>
    </source>
</reference>
<protein>
    <submittedName>
        <fullName evidence="1">Uncharacterized protein</fullName>
    </submittedName>
</protein>
<proteinExistence type="predicted"/>